<name>A0A8X6UL21_NEPPI</name>
<accession>A0A8X6UL21</accession>
<protein>
    <submittedName>
        <fullName evidence="1">Uncharacterized protein</fullName>
    </submittedName>
</protein>
<reference evidence="1" key="1">
    <citation type="submission" date="2020-08" db="EMBL/GenBank/DDBJ databases">
        <title>Multicomponent nature underlies the extraordinary mechanical properties of spider dragline silk.</title>
        <authorList>
            <person name="Kono N."/>
            <person name="Nakamura H."/>
            <person name="Mori M."/>
            <person name="Yoshida Y."/>
            <person name="Ohtoshi R."/>
            <person name="Malay A.D."/>
            <person name="Moran D.A.P."/>
            <person name="Tomita M."/>
            <person name="Numata K."/>
            <person name="Arakawa K."/>
        </authorList>
    </citation>
    <scope>NUCLEOTIDE SEQUENCE</scope>
</reference>
<sequence>MVTFVPTRYSMFEYRKSRCRGYQVRAVSPADNGIGAPPKGKKHHQPQHTPCIVERQTAQEEYKRQVNKMITPDYQTLFDGQYMRSQEPWFSITDLKDNYG</sequence>
<evidence type="ECO:0000313" key="1">
    <source>
        <dbReference type="EMBL" id="GFU46251.1"/>
    </source>
</evidence>
<organism evidence="1 2">
    <name type="scientific">Nephila pilipes</name>
    <name type="common">Giant wood spider</name>
    <name type="synonym">Nephila maculata</name>
    <dbReference type="NCBI Taxonomy" id="299642"/>
    <lineage>
        <taxon>Eukaryota</taxon>
        <taxon>Metazoa</taxon>
        <taxon>Ecdysozoa</taxon>
        <taxon>Arthropoda</taxon>
        <taxon>Chelicerata</taxon>
        <taxon>Arachnida</taxon>
        <taxon>Araneae</taxon>
        <taxon>Araneomorphae</taxon>
        <taxon>Entelegynae</taxon>
        <taxon>Araneoidea</taxon>
        <taxon>Nephilidae</taxon>
        <taxon>Nephila</taxon>
    </lineage>
</organism>
<dbReference type="AlphaFoldDB" id="A0A8X6UL21"/>
<comment type="caution">
    <text evidence="1">The sequence shown here is derived from an EMBL/GenBank/DDBJ whole genome shotgun (WGS) entry which is preliminary data.</text>
</comment>
<dbReference type="Proteomes" id="UP000887013">
    <property type="component" value="Unassembled WGS sequence"/>
</dbReference>
<dbReference type="EMBL" id="BMAW01036885">
    <property type="protein sequence ID" value="GFU46251.1"/>
    <property type="molecule type" value="Genomic_DNA"/>
</dbReference>
<evidence type="ECO:0000313" key="2">
    <source>
        <dbReference type="Proteomes" id="UP000887013"/>
    </source>
</evidence>
<keyword evidence="2" id="KW-1185">Reference proteome</keyword>
<gene>
    <name evidence="1" type="ORF">NPIL_458951</name>
</gene>
<proteinExistence type="predicted"/>